<dbReference type="Pfam" id="PF05036">
    <property type="entry name" value="SPOR"/>
    <property type="match status" value="1"/>
</dbReference>
<dbReference type="OrthoDB" id="9779128at2"/>
<dbReference type="Proteomes" id="UP000324209">
    <property type="component" value="Chromosome"/>
</dbReference>
<dbReference type="GO" id="GO:0071555">
    <property type="term" value="P:cell wall organization"/>
    <property type="evidence" value="ECO:0007669"/>
    <property type="project" value="UniProtKB-KW"/>
</dbReference>
<dbReference type="RefSeq" id="WP_149486982.1">
    <property type="nucleotide sequence ID" value="NZ_CP036150.1"/>
</dbReference>
<dbReference type="PANTHER" id="PTHR34183:SF1">
    <property type="entry name" value="ENDOLYTIC PEPTIDOGLYCAN TRANSGLYCOSYLASE RLPA"/>
    <property type="match status" value="1"/>
</dbReference>
<dbReference type="EMBL" id="CP036150">
    <property type="protein sequence ID" value="QEN08903.1"/>
    <property type="molecule type" value="Genomic_DNA"/>
</dbReference>
<dbReference type="AlphaFoldDB" id="A0A5C1QLH9"/>
<dbReference type="GO" id="GO:0000270">
    <property type="term" value="P:peptidoglycan metabolic process"/>
    <property type="evidence" value="ECO:0007669"/>
    <property type="project" value="UniProtKB-UniRule"/>
</dbReference>
<organism evidence="8 9">
    <name type="scientific">Oceanispirochaeta crateris</name>
    <dbReference type="NCBI Taxonomy" id="2518645"/>
    <lineage>
        <taxon>Bacteria</taxon>
        <taxon>Pseudomonadati</taxon>
        <taxon>Spirochaetota</taxon>
        <taxon>Spirochaetia</taxon>
        <taxon>Spirochaetales</taxon>
        <taxon>Spirochaetaceae</taxon>
        <taxon>Oceanispirochaeta</taxon>
    </lineage>
</organism>
<proteinExistence type="inferred from homology"/>
<keyword evidence="3 4" id="KW-0961">Cell wall biogenesis/degradation</keyword>
<dbReference type="InterPro" id="IPR036908">
    <property type="entry name" value="RlpA-like_sf"/>
</dbReference>
<dbReference type="GO" id="GO:0008932">
    <property type="term" value="F:lytic endotransglycosylase activity"/>
    <property type="evidence" value="ECO:0007669"/>
    <property type="project" value="UniProtKB-UniRule"/>
</dbReference>
<comment type="similarity">
    <text evidence="4 5">Belongs to the RlpA family.</text>
</comment>
<reference evidence="8 9" key="1">
    <citation type="submission" date="2019-02" db="EMBL/GenBank/DDBJ databases">
        <title>Complete Genome Sequence and Methylome Analysis of free living Spirochaetas.</title>
        <authorList>
            <person name="Fomenkov A."/>
            <person name="Dubinina G."/>
            <person name="Leshcheva N."/>
            <person name="Mikheeva N."/>
            <person name="Grabovich M."/>
            <person name="Vincze T."/>
            <person name="Roberts R.J."/>
        </authorList>
    </citation>
    <scope>NUCLEOTIDE SEQUENCE [LARGE SCALE GENOMIC DNA]</scope>
    <source>
        <strain evidence="8 9">K2</strain>
    </source>
</reference>
<dbReference type="InterPro" id="IPR012997">
    <property type="entry name" value="RplA"/>
</dbReference>
<dbReference type="Pfam" id="PF03330">
    <property type="entry name" value="DPBB_1"/>
    <property type="match status" value="1"/>
</dbReference>
<dbReference type="Gene3D" id="3.30.70.1070">
    <property type="entry name" value="Sporulation related repeat"/>
    <property type="match status" value="1"/>
</dbReference>
<sequence length="194" mass="21503">MKKLMILSLILLLTEVVTLTAYEEEGIASWYGGKFHGRLTANGETFNTHELTAAHKQLPFNTVATVTNISNGKSVVVRINDRGPFVEGRTIDLSYAAAVELDMIKTGTAPVILHVEDMDELEILFSIQVGAYRNLENATAMKRKLEANGFSPQAKLNNKGVTRIILTDIPEEETMVYAQKLEQLGINNILIKQN</sequence>
<evidence type="ECO:0000256" key="4">
    <source>
        <dbReference type="HAMAP-Rule" id="MF_02071"/>
    </source>
</evidence>
<accession>A0A5C1QLH9</accession>
<comment type="function">
    <text evidence="4">Lytic transglycosylase with a strong preference for naked glycan strands that lack stem peptides.</text>
</comment>
<evidence type="ECO:0000313" key="8">
    <source>
        <dbReference type="EMBL" id="QEN08903.1"/>
    </source>
</evidence>
<dbReference type="CDD" id="cd22268">
    <property type="entry name" value="DPBB_RlpA-like"/>
    <property type="match status" value="1"/>
</dbReference>
<dbReference type="InterPro" id="IPR034718">
    <property type="entry name" value="RlpA"/>
</dbReference>
<evidence type="ECO:0000256" key="5">
    <source>
        <dbReference type="RuleBase" id="RU003495"/>
    </source>
</evidence>
<dbReference type="GO" id="GO:0042834">
    <property type="term" value="F:peptidoglycan binding"/>
    <property type="evidence" value="ECO:0007669"/>
    <property type="project" value="InterPro"/>
</dbReference>
<evidence type="ECO:0000259" key="6">
    <source>
        <dbReference type="Pfam" id="PF03330"/>
    </source>
</evidence>
<feature type="domain" description="RlpA-like protein double-psi beta-barrel" evidence="6">
    <location>
        <begin position="24"/>
        <end position="111"/>
    </location>
</feature>
<dbReference type="SUPFAM" id="SSF110997">
    <property type="entry name" value="Sporulation related repeat"/>
    <property type="match status" value="1"/>
</dbReference>
<dbReference type="InterPro" id="IPR007730">
    <property type="entry name" value="SPOR-like_dom"/>
</dbReference>
<dbReference type="NCBIfam" id="TIGR00413">
    <property type="entry name" value="rlpA"/>
    <property type="match status" value="1"/>
</dbReference>
<dbReference type="KEGG" id="ock:EXM22_13215"/>
<dbReference type="PANTHER" id="PTHR34183">
    <property type="entry name" value="ENDOLYTIC PEPTIDOGLYCAN TRANSGLYCOSYLASE RLPA"/>
    <property type="match status" value="1"/>
</dbReference>
<evidence type="ECO:0000259" key="7">
    <source>
        <dbReference type="Pfam" id="PF05036"/>
    </source>
</evidence>
<evidence type="ECO:0000313" key="9">
    <source>
        <dbReference type="Proteomes" id="UP000324209"/>
    </source>
</evidence>
<gene>
    <name evidence="4" type="primary">rlpA</name>
    <name evidence="8" type="ORF">EXM22_13215</name>
</gene>
<dbReference type="InterPro" id="IPR036680">
    <property type="entry name" value="SPOR-like_sf"/>
</dbReference>
<dbReference type="Gene3D" id="2.40.40.10">
    <property type="entry name" value="RlpA-like domain"/>
    <property type="match status" value="1"/>
</dbReference>
<dbReference type="EC" id="4.2.2.-" evidence="4"/>
<evidence type="ECO:0000256" key="2">
    <source>
        <dbReference type="ARBA" id="ARBA00023239"/>
    </source>
</evidence>
<dbReference type="SUPFAM" id="SSF50685">
    <property type="entry name" value="Barwin-like endoglucanases"/>
    <property type="match status" value="1"/>
</dbReference>
<keyword evidence="2 4" id="KW-0456">Lyase</keyword>
<feature type="domain" description="SPOR" evidence="7">
    <location>
        <begin position="125"/>
        <end position="190"/>
    </location>
</feature>
<name>A0A5C1QLH9_9SPIO</name>
<keyword evidence="1" id="KW-0732">Signal</keyword>
<protein>
    <recommendedName>
        <fullName evidence="4">Probable endolytic peptidoglycan transglycosylase RlpA</fullName>
        <ecNumber evidence="4">4.2.2.-</ecNumber>
    </recommendedName>
</protein>
<evidence type="ECO:0000256" key="3">
    <source>
        <dbReference type="ARBA" id="ARBA00023316"/>
    </source>
</evidence>
<dbReference type="HAMAP" id="MF_02071">
    <property type="entry name" value="RlpA"/>
    <property type="match status" value="1"/>
</dbReference>
<dbReference type="InterPro" id="IPR009009">
    <property type="entry name" value="RlpA-like_DPBB"/>
</dbReference>
<evidence type="ECO:0000256" key="1">
    <source>
        <dbReference type="ARBA" id="ARBA00022729"/>
    </source>
</evidence>
<keyword evidence="9" id="KW-1185">Reference proteome</keyword>